<feature type="compositionally biased region" description="Basic residues" evidence="2">
    <location>
        <begin position="769"/>
        <end position="778"/>
    </location>
</feature>
<dbReference type="PANTHER" id="PTHR46944:SF1">
    <property type="entry name" value="RHO GUANINE NUCLEOTIDE EXCHANGE FACTOR 33"/>
    <property type="match status" value="1"/>
</dbReference>
<evidence type="ECO:0000313" key="5">
    <source>
        <dbReference type="Proteomes" id="UP000289886"/>
    </source>
</evidence>
<accession>A0A444U5I5</accession>
<gene>
    <name evidence="4" type="ORF">EOD39_7939</name>
</gene>
<name>A0A444U5I5_ACIRT</name>
<evidence type="ECO:0000259" key="3">
    <source>
        <dbReference type="PROSITE" id="PS50010"/>
    </source>
</evidence>
<dbReference type="InterPro" id="IPR000219">
    <property type="entry name" value="DH_dom"/>
</dbReference>
<feature type="compositionally biased region" description="Polar residues" evidence="2">
    <location>
        <begin position="742"/>
        <end position="754"/>
    </location>
</feature>
<dbReference type="InterPro" id="IPR003409">
    <property type="entry name" value="MORN"/>
</dbReference>
<dbReference type="InterPro" id="IPR035899">
    <property type="entry name" value="DBL_dom_sf"/>
</dbReference>
<evidence type="ECO:0000256" key="1">
    <source>
        <dbReference type="ARBA" id="ARBA00022737"/>
    </source>
</evidence>
<feature type="compositionally biased region" description="Basic and acidic residues" evidence="2">
    <location>
        <begin position="707"/>
        <end position="741"/>
    </location>
</feature>
<feature type="region of interest" description="Disordered" evidence="2">
    <location>
        <begin position="666"/>
        <end position="821"/>
    </location>
</feature>
<protein>
    <submittedName>
        <fullName evidence="4">Rho guanine nucleotide exchange factor 33</fullName>
    </submittedName>
</protein>
<comment type="caution">
    <text evidence="4">The sequence shown here is derived from an EMBL/GenBank/DDBJ whole genome shotgun (WGS) entry which is preliminary data.</text>
</comment>
<sequence>GECQKSSDDVIMRSGSGIHTTPNGIIYKGQWYNDKMNGSGRLEHPSGAVYEGEFRDNMFHGRGTYIFQNGAKYVGEFNENNENKLSASSCKVKRTVTLPNTGLWRLKRRAMEKVNEDGTGEVNSQIAQLQALAVELKCEFLEAMQELSNIQQGDHSLEEKIKCYENEMDEKLMGIKNSFNTFKEELSSALSQINKINHRQREMQRNFELFQMKMEREVLSSLHRKSQREDGVTEGNLTELNVMQHYFASLSNNSTVQKDKRQNAALELLESERVYVSYLSLLLKANIHFNGSEAIHAKDKRPFPSSLRFLIQQHLNLLHILQDRVLKCQWQGIMGDIFMKLTSKESDFLDYYIAYLKELPECLSVVNMYCSSSHKTTSLFEGEISGDEHQPSLHSLLLQPMQRVPEYISLLQNLLRHTDPEHPDYYLLLICIQQLQSFVSQSSQLLQYNEALLTQDRKDLKRPKITQVKRSKQKLLEQIQCTRPHGWLSDSRKYDKGESLNQGVLYSPDIEQRLRSPTLQVIPETELESGSLEHLPCKRSPCSPLGALQASSKSISDYDSFFLREEPLGLESLCEEDGESLQNASLFDNCSTASSDSSLDIAFISTKNYTSESYVLGCQLSGRTLVSPEDPGLYRHMQVQAVQSKSKSLNSLQLDSTCTASDADVKTALGNSPQSNGSRGSQHTKLETPAPKGPAAQKLQRSLNPPQKRESENRAAAEEDLSRGESDKETSAITMHEEVELKSSTQENDQTGFSERNRNQEQKGGFRSSFRKLFKKKSSSSEGKEKGNDKSTVEPTAISYQELTKTPRSARSGDLDSGTAV</sequence>
<keyword evidence="1" id="KW-0677">Repeat</keyword>
<dbReference type="SMART" id="SM00698">
    <property type="entry name" value="MORN"/>
    <property type="match status" value="2"/>
</dbReference>
<dbReference type="GO" id="GO:0005085">
    <property type="term" value="F:guanyl-nucleotide exchange factor activity"/>
    <property type="evidence" value="ECO:0007669"/>
    <property type="project" value="InterPro"/>
</dbReference>
<dbReference type="AlphaFoldDB" id="A0A444U5I5"/>
<dbReference type="Gene3D" id="1.20.900.10">
    <property type="entry name" value="Dbl homology (DH) domain"/>
    <property type="match status" value="1"/>
</dbReference>
<keyword evidence="5" id="KW-1185">Reference proteome</keyword>
<dbReference type="Pfam" id="PF02493">
    <property type="entry name" value="MORN"/>
    <property type="match status" value="2"/>
</dbReference>
<evidence type="ECO:0000256" key="2">
    <source>
        <dbReference type="SAM" id="MobiDB-lite"/>
    </source>
</evidence>
<dbReference type="PROSITE" id="PS50010">
    <property type="entry name" value="DH_2"/>
    <property type="match status" value="1"/>
</dbReference>
<dbReference type="SUPFAM" id="SSF48065">
    <property type="entry name" value="DBL homology domain (DH-domain)"/>
    <property type="match status" value="1"/>
</dbReference>
<feature type="compositionally biased region" description="Polar residues" evidence="2">
    <location>
        <begin position="798"/>
        <end position="809"/>
    </location>
</feature>
<dbReference type="Proteomes" id="UP000289886">
    <property type="component" value="Unassembled WGS sequence"/>
</dbReference>
<dbReference type="Pfam" id="PF00621">
    <property type="entry name" value="RhoGEF"/>
    <property type="match status" value="1"/>
</dbReference>
<dbReference type="InterPro" id="IPR042849">
    <property type="entry name" value="ARHGEF33"/>
</dbReference>
<reference evidence="4 5" key="1">
    <citation type="submission" date="2019-01" db="EMBL/GenBank/DDBJ databases">
        <title>Draft Genome and Complete Hox-Cluster Characterization of the Sterlet Sturgeon (Acipenser ruthenus).</title>
        <authorList>
            <person name="Wei Q."/>
        </authorList>
    </citation>
    <scope>NUCLEOTIDE SEQUENCE [LARGE SCALE GENOMIC DNA]</scope>
    <source>
        <strain evidence="4">WHYD16114868_AA</strain>
        <tissue evidence="4">Blood</tissue>
    </source>
</reference>
<feature type="compositionally biased region" description="Basic and acidic residues" evidence="2">
    <location>
        <begin position="782"/>
        <end position="792"/>
    </location>
</feature>
<dbReference type="SUPFAM" id="SSF82185">
    <property type="entry name" value="Histone H3 K4-specific methyltransferase SET7/9 N-terminal domain"/>
    <property type="match status" value="1"/>
</dbReference>
<feature type="domain" description="DH" evidence="3">
    <location>
        <begin position="260"/>
        <end position="445"/>
    </location>
</feature>
<dbReference type="PANTHER" id="PTHR46944">
    <property type="entry name" value="RHO GUANINE NUCLEOTIDE EXCHANGE FACTOR 33"/>
    <property type="match status" value="1"/>
</dbReference>
<organism evidence="4 5">
    <name type="scientific">Acipenser ruthenus</name>
    <name type="common">Sterlet sturgeon</name>
    <dbReference type="NCBI Taxonomy" id="7906"/>
    <lineage>
        <taxon>Eukaryota</taxon>
        <taxon>Metazoa</taxon>
        <taxon>Chordata</taxon>
        <taxon>Craniata</taxon>
        <taxon>Vertebrata</taxon>
        <taxon>Euteleostomi</taxon>
        <taxon>Actinopterygii</taxon>
        <taxon>Chondrostei</taxon>
        <taxon>Acipenseriformes</taxon>
        <taxon>Acipenseridae</taxon>
        <taxon>Acipenser</taxon>
    </lineage>
</organism>
<dbReference type="EMBL" id="SCEB01215279">
    <property type="protein sequence ID" value="RXM30410.1"/>
    <property type="molecule type" value="Genomic_DNA"/>
</dbReference>
<dbReference type="SMART" id="SM00325">
    <property type="entry name" value="RhoGEF"/>
    <property type="match status" value="1"/>
</dbReference>
<feature type="non-terminal residue" evidence="4">
    <location>
        <position position="1"/>
    </location>
</feature>
<feature type="compositionally biased region" description="Polar residues" evidence="2">
    <location>
        <begin position="669"/>
        <end position="683"/>
    </location>
</feature>
<evidence type="ECO:0000313" key="4">
    <source>
        <dbReference type="EMBL" id="RXM30410.1"/>
    </source>
</evidence>
<proteinExistence type="predicted"/>
<dbReference type="Gene3D" id="2.20.110.10">
    <property type="entry name" value="Histone H3 K4-specific methyltransferase SET7/9 N-terminal domain"/>
    <property type="match status" value="2"/>
</dbReference>